<gene>
    <name evidence="6" type="ORF">SINU_03985</name>
</gene>
<name>A0A0U1QR18_9BACL</name>
<reference evidence="6 7" key="1">
    <citation type="journal article" date="2011" name="J. Bacteriol.">
        <title>Draft genome sequence of Sporolactobacillus inulinus strain CASD, an efficient D-lactic acid-producing bacterium with high-concentration lactate tolerance capability.</title>
        <authorList>
            <person name="Yu B."/>
            <person name="Su F."/>
            <person name="Wang L."/>
            <person name="Xu K."/>
            <person name="Zhao B."/>
            <person name="Xu P."/>
        </authorList>
    </citation>
    <scope>NUCLEOTIDE SEQUENCE [LARGE SCALE GENOMIC DNA]</scope>
    <source>
        <strain evidence="6 7">CASD</strain>
    </source>
</reference>
<dbReference type="Gene3D" id="3.40.50.150">
    <property type="entry name" value="Vaccinia Virus protein VP39"/>
    <property type="match status" value="1"/>
</dbReference>
<organism evidence="6 7">
    <name type="scientific">Sporolactobacillus inulinus CASD</name>
    <dbReference type="NCBI Taxonomy" id="1069536"/>
    <lineage>
        <taxon>Bacteria</taxon>
        <taxon>Bacillati</taxon>
        <taxon>Bacillota</taxon>
        <taxon>Bacilli</taxon>
        <taxon>Bacillales</taxon>
        <taxon>Sporolactobacillaceae</taxon>
        <taxon>Sporolactobacillus</taxon>
    </lineage>
</organism>
<keyword evidence="1 4" id="KW-0489">Methyltransferase</keyword>
<dbReference type="CDD" id="cd02440">
    <property type="entry name" value="AdoMet_MTases"/>
    <property type="match status" value="1"/>
</dbReference>
<feature type="domain" description="Methyltransferase" evidence="5">
    <location>
        <begin position="49"/>
        <end position="138"/>
    </location>
</feature>
<accession>A0A0U1QR18</accession>
<dbReference type="PANTHER" id="PTHR43861">
    <property type="entry name" value="TRANS-ACONITATE 2-METHYLTRANSFERASE-RELATED"/>
    <property type="match status" value="1"/>
</dbReference>
<dbReference type="GO" id="GO:0032259">
    <property type="term" value="P:methylation"/>
    <property type="evidence" value="ECO:0007669"/>
    <property type="project" value="UniProtKB-KW"/>
</dbReference>
<dbReference type="EC" id="2.1.1.-" evidence="4"/>
<comment type="similarity">
    <text evidence="4">Belongs to the methyltransferase superfamily. YrrT family.</text>
</comment>
<protein>
    <recommendedName>
        <fullName evidence="4">Uncharacterized methyltransferase SINU_03985</fullName>
        <ecNumber evidence="4">2.1.1.-</ecNumber>
    </recommendedName>
</protein>
<proteinExistence type="inferred from homology"/>
<feature type="binding site" evidence="4">
    <location>
        <position position="96"/>
    </location>
    <ligand>
        <name>S-adenosyl-L-methionine</name>
        <dbReference type="ChEBI" id="CHEBI:59789"/>
    </ligand>
</feature>
<evidence type="ECO:0000256" key="3">
    <source>
        <dbReference type="ARBA" id="ARBA00022691"/>
    </source>
</evidence>
<dbReference type="STRING" id="1069536.SINU_03985"/>
<evidence type="ECO:0000313" key="7">
    <source>
        <dbReference type="Proteomes" id="UP000035553"/>
    </source>
</evidence>
<feature type="binding site" evidence="4">
    <location>
        <position position="53"/>
    </location>
    <ligand>
        <name>S-adenosyl-L-methionine</name>
        <dbReference type="ChEBI" id="CHEBI:59789"/>
    </ligand>
</feature>
<dbReference type="GO" id="GO:0008757">
    <property type="term" value="F:S-adenosylmethionine-dependent methyltransferase activity"/>
    <property type="evidence" value="ECO:0007669"/>
    <property type="project" value="UniProtKB-UniRule"/>
</dbReference>
<dbReference type="OrthoDB" id="465705at2"/>
<dbReference type="Pfam" id="PF13649">
    <property type="entry name" value="Methyltransf_25"/>
    <property type="match status" value="1"/>
</dbReference>
<dbReference type="InterPro" id="IPR023553">
    <property type="entry name" value="Uncharacterised_MeTfrase_YrrT"/>
</dbReference>
<comment type="caution">
    <text evidence="6">The sequence shown here is derived from an EMBL/GenBank/DDBJ whole genome shotgun (WGS) entry which is preliminary data.</text>
</comment>
<keyword evidence="7" id="KW-1185">Reference proteome</keyword>
<dbReference type="AlphaFoldDB" id="A0A0U1QR18"/>
<dbReference type="SUPFAM" id="SSF53335">
    <property type="entry name" value="S-adenosyl-L-methionine-dependent methyltransferases"/>
    <property type="match status" value="1"/>
</dbReference>
<dbReference type="Proteomes" id="UP000035553">
    <property type="component" value="Unassembled WGS sequence"/>
</dbReference>
<keyword evidence="2 4" id="KW-0808">Transferase</keyword>
<dbReference type="RefSeq" id="WP_010024666.1">
    <property type="nucleotide sequence ID" value="NZ_AFVQ02000050.1"/>
</dbReference>
<keyword evidence="3 4" id="KW-0949">S-adenosyl-L-methionine</keyword>
<evidence type="ECO:0000313" key="6">
    <source>
        <dbReference type="EMBL" id="KLI03218.1"/>
    </source>
</evidence>
<dbReference type="HAMAP" id="MF_02100">
    <property type="entry name" value="Methyltr_YrrT"/>
    <property type="match status" value="1"/>
</dbReference>
<evidence type="ECO:0000256" key="1">
    <source>
        <dbReference type="ARBA" id="ARBA00022603"/>
    </source>
</evidence>
<evidence type="ECO:0000256" key="2">
    <source>
        <dbReference type="ARBA" id="ARBA00022679"/>
    </source>
</evidence>
<comment type="function">
    <text evidence="4">Could be a S-adenosyl-L-methionine-dependent methyltransferase.</text>
</comment>
<feature type="binding site" evidence="4">
    <location>
        <position position="74"/>
    </location>
    <ligand>
        <name>S-adenosyl-L-methionine</name>
        <dbReference type="ChEBI" id="CHEBI:59789"/>
    </ligand>
</feature>
<dbReference type="InterPro" id="IPR041698">
    <property type="entry name" value="Methyltransf_25"/>
</dbReference>
<sequence>MGREFIHTFEQWADDYDRSVFGGDREYKEVFKDYDRILETAAAYARGAVLEFGVGTGNLTKKLITHGFEVTGIEPSKKMREKAMEKLPNLHMLDGDFLNFPKLIDPIDTIISSFAFHHLTDQEKDQAIDHYSRLLPINGRIVFIDTLFDSVREKKKIHHWASSHGYTRLLNDLQTEYYPLRQELADLFQRHHFQPYFKQLNRFAWLIVANKNE</sequence>
<dbReference type="InterPro" id="IPR029063">
    <property type="entry name" value="SAM-dependent_MTases_sf"/>
</dbReference>
<dbReference type="EMBL" id="AFVQ02000050">
    <property type="protein sequence ID" value="KLI03218.1"/>
    <property type="molecule type" value="Genomic_DNA"/>
</dbReference>
<dbReference type="PANTHER" id="PTHR43861:SF1">
    <property type="entry name" value="TRANS-ACONITATE 2-METHYLTRANSFERASE"/>
    <property type="match status" value="1"/>
</dbReference>
<evidence type="ECO:0000256" key="4">
    <source>
        <dbReference type="HAMAP-Rule" id="MF_02100"/>
    </source>
</evidence>
<evidence type="ECO:0000259" key="5">
    <source>
        <dbReference type="Pfam" id="PF13649"/>
    </source>
</evidence>